<evidence type="ECO:0000313" key="7">
    <source>
        <dbReference type="EMBL" id="CAG8570975.1"/>
    </source>
</evidence>
<dbReference type="GO" id="GO:0045095">
    <property type="term" value="C:keratin filament"/>
    <property type="evidence" value="ECO:0007669"/>
    <property type="project" value="InterPro"/>
</dbReference>
<keyword evidence="3" id="KW-0539">Nucleus</keyword>
<dbReference type="EMBL" id="CAJVPJ010001015">
    <property type="protein sequence ID" value="CAG8570975.1"/>
    <property type="molecule type" value="Genomic_DNA"/>
</dbReference>
<feature type="coiled-coil region" evidence="4">
    <location>
        <begin position="656"/>
        <end position="683"/>
    </location>
</feature>
<comment type="subcellular location">
    <subcellularLocation>
        <location evidence="1">Nucleus</location>
    </subcellularLocation>
</comment>
<feature type="region of interest" description="Disordered" evidence="5">
    <location>
        <begin position="1332"/>
        <end position="1363"/>
    </location>
</feature>
<dbReference type="GO" id="GO:0005634">
    <property type="term" value="C:nucleus"/>
    <property type="evidence" value="ECO:0007669"/>
    <property type="project" value="UniProtKB-SubCell"/>
</dbReference>
<sequence>MGIFTSARNPLPILADQLDRQIMSVIEVKRSSTEEIDVEETEIETFEFKQLSKDIAKVKIASKEFDPKEFPSRVSLLALSNTYGYFVAASTEGFIFSTTKNLRSAFIDATGPQSAKRSERPHIQQTVHVKIKDGKIRCLRLSFDQLTICVAVSNAANAGGGRLLLYDAAALSRACKDVGPYQEISLDSDIVEIRPNTGDKPNIIAVLLITGSVKIIGFESNSSKVISEIKGDVSSICWSPKGKQIACGTYSGKIIQYTQDAIAKVIYPPPPKLPENQSMKVLNLFWLETFLFVVAYYPVVQDENAEAISYVIQRESDRAKYHKIPALCLPVFATERGPNFYIEVFRGWDSKSPFILVCANTQSSEIELAAFNNNRWTKWFIEIETSRASLPISDLPNNDEDTHIVGMTLDFTDTDEWMIKLDEDSTSSVPPAPILYILNDEDDVIAYRCFNREAFVENVSYSQMAKVQQLPEVGPSNKKVEQGEYSSVVQHDYKIDKTNQPTLPPETPKAQVIPPPQIRHVEQKKSSPYYEPAMGLAHSIDVILKKQEITQRHFKDRKRAAADRFSRPEYASAEDLNCYDLRKIEKLQDKFKHQLEILDANSKHLKQEVAKIRTSVYKGRTTSEMIELFREAMERPATGRLGIIQARVKGQLEKSVRVLGENIQLLETQLSALKKQISERKGKKILTPQPLEFVDRSIRNISKTISVNSCAIDRLIEEMEQLAISSNSAKPTSSSVTHHKLRGKKREMSTPDNIYFPNSAAASVAAFVTREYKSDKLRNVFETQRIQPVLTKINREIFETRTSSGVHISPIRTPPKRTLTQQQRTSSARPRTRYDQRRNVGLSWNKKMEEFIKKDAQILNEEEAEDSEEFYYEDEEEEEEELTEEEVSEGVEEDVVKVLEEEVSEVVKERVEAVERVEEEVVKVVEEKVVGLVEEEVVEEVEEEVVEEVEEEVVKEVVKEVVEEAVGEAVGLGEEEAVEEVVKEVVEEAVGEAVEEVVKEVVKEVVEEAVGEAVGLVEEEAVEEVVEEAVEGIGFDEEGGKSNTEMRVKIGVGSIELEEKVEYVIDEKGRETEAREEDGEEKDKEERQQQERSESEEVEVEERIRLDEEKGKSNSEIGLEIGLSGIELEEKVDYITDEKAQSTISQLTFGQSSFGQSSFGQSSFGQSTFGQSAISQPTFGQSTMSQPTFGQSSFGQSTFGQSAISQPTFGQSTVSQPTFGQSTTAPPTFGQSTITQPTFGQSTTTQPAFGQSAVGQPTFGQSAFSQPTFGQSAFSQPTFGQSAFGQPTFGQPAFGQHGFGQPVFGQHGFGQNPTLAAQSLKAPATGGFARYTSNSKLGGFGAPSTPSDNTANAPQDSRFTQYR</sequence>
<feature type="region of interest" description="Disordered" evidence="5">
    <location>
        <begin position="1068"/>
        <end position="1113"/>
    </location>
</feature>
<protein>
    <submittedName>
        <fullName evidence="7">6146_t:CDS:1</fullName>
    </submittedName>
</protein>
<dbReference type="PANTHER" id="PTHR42999">
    <property type="entry name" value="ANTIBIOTIC RESISTANCE PROTEIN MCBG"/>
    <property type="match status" value="1"/>
</dbReference>
<dbReference type="Proteomes" id="UP000789572">
    <property type="component" value="Unassembled WGS sequence"/>
</dbReference>
<name>A0A9N9FZD8_9GLOM</name>
<evidence type="ECO:0000313" key="8">
    <source>
        <dbReference type="Proteomes" id="UP000789572"/>
    </source>
</evidence>
<feature type="compositionally biased region" description="Polar residues" evidence="5">
    <location>
        <begin position="1173"/>
        <end position="1187"/>
    </location>
</feature>
<evidence type="ECO:0000256" key="4">
    <source>
        <dbReference type="SAM" id="Coils"/>
    </source>
</evidence>
<feature type="compositionally biased region" description="Low complexity" evidence="5">
    <location>
        <begin position="1188"/>
        <end position="1202"/>
    </location>
</feature>
<dbReference type="InterPro" id="IPR052949">
    <property type="entry name" value="PA_immunity-related"/>
</dbReference>
<evidence type="ECO:0000256" key="3">
    <source>
        <dbReference type="ARBA" id="ARBA00023242"/>
    </source>
</evidence>
<dbReference type="GO" id="GO:0005829">
    <property type="term" value="C:cytosol"/>
    <property type="evidence" value="ECO:0007669"/>
    <property type="project" value="UniProtKB-ARBA"/>
</dbReference>
<feature type="region of interest" description="Disordered" evidence="5">
    <location>
        <begin position="1166"/>
        <end position="1318"/>
    </location>
</feature>
<gene>
    <name evidence="7" type="ORF">POCULU_LOCUS5993</name>
</gene>
<feature type="region of interest" description="Disordered" evidence="5">
    <location>
        <begin position="862"/>
        <end position="893"/>
    </location>
</feature>
<reference evidence="7" key="1">
    <citation type="submission" date="2021-06" db="EMBL/GenBank/DDBJ databases">
        <authorList>
            <person name="Kallberg Y."/>
            <person name="Tangrot J."/>
            <person name="Rosling A."/>
        </authorList>
    </citation>
    <scope>NUCLEOTIDE SEQUENCE</scope>
    <source>
        <strain evidence="7">IA702</strain>
    </source>
</reference>
<dbReference type="InterPro" id="IPR039462">
    <property type="entry name" value="Nup159/Nup146_N"/>
</dbReference>
<dbReference type="InterPro" id="IPR015943">
    <property type="entry name" value="WD40/YVTN_repeat-like_dom_sf"/>
</dbReference>
<dbReference type="Gene3D" id="2.130.10.10">
    <property type="entry name" value="YVTN repeat-like/Quinoprotein amine dehydrogenase"/>
    <property type="match status" value="1"/>
</dbReference>
<accession>A0A9N9FZD8</accession>
<feature type="region of interest" description="Disordered" evidence="5">
    <location>
        <begin position="806"/>
        <end position="833"/>
    </location>
</feature>
<feature type="domain" description="Nucleoporin Nup159/Nup146 N-terminal" evidence="6">
    <location>
        <begin position="72"/>
        <end position="441"/>
    </location>
</feature>
<evidence type="ECO:0000256" key="1">
    <source>
        <dbReference type="ARBA" id="ARBA00004123"/>
    </source>
</evidence>
<keyword evidence="8" id="KW-1185">Reference proteome</keyword>
<keyword evidence="4" id="KW-0175">Coiled coil</keyword>
<feature type="region of interest" description="Disordered" evidence="5">
    <location>
        <begin position="726"/>
        <end position="752"/>
    </location>
</feature>
<proteinExistence type="predicted"/>
<feature type="compositionally biased region" description="Polar residues" evidence="5">
    <location>
        <begin position="726"/>
        <end position="736"/>
    </location>
</feature>
<dbReference type="PANTHER" id="PTHR42999:SF1">
    <property type="entry name" value="PENTAPEPTIDE REPEAT-CONTAINING PROTEIN"/>
    <property type="match status" value="1"/>
</dbReference>
<dbReference type="Pfam" id="PF16755">
    <property type="entry name" value="Beta-prop_NUP159_NUP214"/>
    <property type="match status" value="1"/>
</dbReference>
<feature type="compositionally biased region" description="Basic and acidic residues" evidence="5">
    <location>
        <begin position="1081"/>
        <end position="1113"/>
    </location>
</feature>
<dbReference type="SUPFAM" id="SSF117289">
    <property type="entry name" value="Nucleoporin domain"/>
    <property type="match status" value="1"/>
</dbReference>
<dbReference type="OrthoDB" id="248320at2759"/>
<feature type="compositionally biased region" description="Polar residues" evidence="5">
    <location>
        <begin position="1344"/>
        <end position="1363"/>
    </location>
</feature>
<evidence type="ECO:0000256" key="2">
    <source>
        <dbReference type="ARBA" id="ARBA00022448"/>
    </source>
</evidence>
<evidence type="ECO:0000259" key="6">
    <source>
        <dbReference type="Pfam" id="PF16755"/>
    </source>
</evidence>
<feature type="compositionally biased region" description="Polar residues" evidence="5">
    <location>
        <begin position="1203"/>
        <end position="1289"/>
    </location>
</feature>
<comment type="caution">
    <text evidence="7">The sequence shown here is derived from an EMBL/GenBank/DDBJ whole genome shotgun (WGS) entry which is preliminary data.</text>
</comment>
<evidence type="ECO:0000256" key="5">
    <source>
        <dbReference type="SAM" id="MobiDB-lite"/>
    </source>
</evidence>
<feature type="compositionally biased region" description="Polar residues" evidence="5">
    <location>
        <begin position="818"/>
        <end position="829"/>
    </location>
</feature>
<keyword evidence="2" id="KW-0813">Transport</keyword>
<organism evidence="7 8">
    <name type="scientific">Paraglomus occultum</name>
    <dbReference type="NCBI Taxonomy" id="144539"/>
    <lineage>
        <taxon>Eukaryota</taxon>
        <taxon>Fungi</taxon>
        <taxon>Fungi incertae sedis</taxon>
        <taxon>Mucoromycota</taxon>
        <taxon>Glomeromycotina</taxon>
        <taxon>Glomeromycetes</taxon>
        <taxon>Paraglomerales</taxon>
        <taxon>Paraglomeraceae</taxon>
        <taxon>Paraglomus</taxon>
    </lineage>
</organism>